<dbReference type="Proteomes" id="UP000248857">
    <property type="component" value="Unassembled WGS sequence"/>
</dbReference>
<protein>
    <recommendedName>
        <fullName evidence="3">STAS/SEC14 domain-containing protein</fullName>
    </recommendedName>
</protein>
<dbReference type="RefSeq" id="WP_110985757.1">
    <property type="nucleotide sequence ID" value="NZ_CAWNWM010000004.1"/>
</dbReference>
<evidence type="ECO:0000313" key="2">
    <source>
        <dbReference type="Proteomes" id="UP000248857"/>
    </source>
</evidence>
<keyword evidence="2" id="KW-1185">Reference proteome</keyword>
<comment type="caution">
    <text evidence="1">The sequence shown here is derived from an EMBL/GenBank/DDBJ whole genome shotgun (WGS) entry which is preliminary data.</text>
</comment>
<reference evidence="1 2" key="1">
    <citation type="journal article" date="2018" name="Sci. Rep.">
        <title>A novel species of the marine cyanobacterium Acaryochloris with a unique pigment content and lifestyle.</title>
        <authorList>
            <person name="Partensky F."/>
            <person name="Six C."/>
            <person name="Ratin M."/>
            <person name="Garczarek L."/>
            <person name="Vaulot D."/>
            <person name="Probert I."/>
            <person name="Calteau A."/>
            <person name="Gourvil P."/>
            <person name="Marie D."/>
            <person name="Grebert T."/>
            <person name="Bouchier C."/>
            <person name="Le Panse S."/>
            <person name="Gachenot M."/>
            <person name="Rodriguez F."/>
            <person name="Garrido J.L."/>
        </authorList>
    </citation>
    <scope>NUCLEOTIDE SEQUENCE [LARGE SCALE GENOMIC DNA]</scope>
    <source>
        <strain evidence="1 2">RCC1774</strain>
    </source>
</reference>
<organism evidence="1 2">
    <name type="scientific">Acaryochloris thomasi RCC1774</name>
    <dbReference type="NCBI Taxonomy" id="1764569"/>
    <lineage>
        <taxon>Bacteria</taxon>
        <taxon>Bacillati</taxon>
        <taxon>Cyanobacteriota</taxon>
        <taxon>Cyanophyceae</taxon>
        <taxon>Acaryochloridales</taxon>
        <taxon>Acaryochloridaceae</taxon>
        <taxon>Acaryochloris</taxon>
        <taxon>Acaryochloris thomasi</taxon>
    </lineage>
</organism>
<dbReference type="EMBL" id="PQWO01000004">
    <property type="protein sequence ID" value="PZD73985.1"/>
    <property type="molecule type" value="Genomic_DNA"/>
</dbReference>
<evidence type="ECO:0008006" key="3">
    <source>
        <dbReference type="Google" id="ProtNLM"/>
    </source>
</evidence>
<accession>A0A2W1JRV3</accession>
<dbReference type="OrthoDB" id="466871at2"/>
<gene>
    <name evidence="1" type="ORF">C1752_01809</name>
</gene>
<dbReference type="SUPFAM" id="SSF117023">
    <property type="entry name" value="DNA primase DnaG, C-terminal domain"/>
    <property type="match status" value="1"/>
</dbReference>
<dbReference type="AlphaFoldDB" id="A0A2W1JRV3"/>
<name>A0A2W1JRV3_9CYAN</name>
<proteinExistence type="predicted"/>
<sequence>MPSVQVTSQINLDLDQLIEGVAQLDTPDLEKFLAQVSHVLARRKIPNQPEQETELLQLINQGLPDPIQERYDFLRAKCQAETLTLTEHQELLKLIDTAESSTNERLGHLITLASLRQVSLPELMKQLDIQPPAPDV</sequence>
<evidence type="ECO:0000313" key="1">
    <source>
        <dbReference type="EMBL" id="PZD73985.1"/>
    </source>
</evidence>